<organism evidence="7 8">
    <name type="scientific">Caerostris darwini</name>
    <dbReference type="NCBI Taxonomy" id="1538125"/>
    <lineage>
        <taxon>Eukaryota</taxon>
        <taxon>Metazoa</taxon>
        <taxon>Ecdysozoa</taxon>
        <taxon>Arthropoda</taxon>
        <taxon>Chelicerata</taxon>
        <taxon>Arachnida</taxon>
        <taxon>Araneae</taxon>
        <taxon>Araneomorphae</taxon>
        <taxon>Entelegynae</taxon>
        <taxon>Araneoidea</taxon>
        <taxon>Araneidae</taxon>
        <taxon>Caerostris</taxon>
    </lineage>
</organism>
<sequence>MASQPRALEYFDKILQLDKSKIHEEDGELIIAAVDVHRAMWAFYNKTKFYNYTQCTKCQKWRVNPENKIAPEDDWFCSMITIDGKPGSCEMPSNVKVRGLEEFSPGEIVWAKCSHYPWWPAIVEDCPSQANYCRIQKQWEEYHVVFFGKEPSRSWLKRDYIVCYEKSTHERFSRCPKQYVKELQLAIQDAEEARKLSYLDRMEKFSFLIRWKDEIPNYVFKLDEDIGNVLHIPFLLKKEDSGVPRSQKTKSVVKKELNESTDYNKATNSSNDKETQISALELGVIRSQNTKSVVKKELNESTNNNKATNSNIIKRNNDGESQTSVPEPVVEKKLNASTDNNKAANAIVKKELNESIDNNKATNSRMPRSQNTKSVVKKEFNDSTHNNKATNSNNLKNNDGESQTSDPKPGIPRSQSSKSETTTVSSKRQRNKNEYSAQKQAKIRRKEKVVVREFIESTDNNEASSSSKKDADFSTSEDEWLSSASLELNPVRRRFLRVILRETASVSQRGILERATPDKRDINYLSYASLRVSSKKC</sequence>
<dbReference type="GO" id="GO:0008270">
    <property type="term" value="F:zinc ion binding"/>
    <property type="evidence" value="ECO:0007669"/>
    <property type="project" value="UniProtKB-KW"/>
</dbReference>
<evidence type="ECO:0000256" key="3">
    <source>
        <dbReference type="ARBA" id="ARBA00022833"/>
    </source>
</evidence>
<feature type="compositionally biased region" description="Polar residues" evidence="4">
    <location>
        <begin position="300"/>
        <end position="325"/>
    </location>
</feature>
<feature type="compositionally biased region" description="Low complexity" evidence="4">
    <location>
        <begin position="383"/>
        <end position="397"/>
    </location>
</feature>
<dbReference type="SUPFAM" id="SSF63748">
    <property type="entry name" value="Tudor/PWWP/MBT"/>
    <property type="match status" value="1"/>
</dbReference>
<name>A0AAV4VPD8_9ARAC</name>
<evidence type="ECO:0000256" key="1">
    <source>
        <dbReference type="ARBA" id="ARBA00022723"/>
    </source>
</evidence>
<feature type="compositionally biased region" description="Low complexity" evidence="4">
    <location>
        <begin position="414"/>
        <end position="426"/>
    </location>
</feature>
<dbReference type="PROSITE" id="PS50812">
    <property type="entry name" value="PWWP"/>
    <property type="match status" value="1"/>
</dbReference>
<dbReference type="InterPro" id="IPR011124">
    <property type="entry name" value="Znf_CW"/>
</dbReference>
<feature type="compositionally biased region" description="Polar residues" evidence="4">
    <location>
        <begin position="260"/>
        <end position="270"/>
    </location>
</feature>
<feature type="domain" description="CW-type" evidence="6">
    <location>
        <begin position="44"/>
        <end position="97"/>
    </location>
</feature>
<dbReference type="Proteomes" id="UP001054837">
    <property type="component" value="Unassembled WGS sequence"/>
</dbReference>
<dbReference type="GO" id="GO:0005634">
    <property type="term" value="C:nucleus"/>
    <property type="evidence" value="ECO:0007669"/>
    <property type="project" value="TreeGrafter"/>
</dbReference>
<dbReference type="Pfam" id="PF00855">
    <property type="entry name" value="PWWP"/>
    <property type="match status" value="1"/>
</dbReference>
<evidence type="ECO:0000259" key="5">
    <source>
        <dbReference type="PROSITE" id="PS50812"/>
    </source>
</evidence>
<dbReference type="Gene3D" id="3.30.40.100">
    <property type="match status" value="1"/>
</dbReference>
<proteinExistence type="predicted"/>
<dbReference type="Gene3D" id="2.30.30.140">
    <property type="match status" value="1"/>
</dbReference>
<evidence type="ECO:0000313" key="8">
    <source>
        <dbReference type="Proteomes" id="UP001054837"/>
    </source>
</evidence>
<feature type="compositionally biased region" description="Polar residues" evidence="4">
    <location>
        <begin position="355"/>
        <end position="374"/>
    </location>
</feature>
<feature type="domain" description="PWWP" evidence="5">
    <location>
        <begin position="105"/>
        <end position="167"/>
    </location>
</feature>
<evidence type="ECO:0000259" key="6">
    <source>
        <dbReference type="PROSITE" id="PS51050"/>
    </source>
</evidence>
<dbReference type="InterPro" id="IPR000313">
    <property type="entry name" value="PWWP_dom"/>
</dbReference>
<gene>
    <name evidence="7" type="ORF">CDAR_259671</name>
</gene>
<accession>A0AAV4VPD8</accession>
<evidence type="ECO:0000313" key="7">
    <source>
        <dbReference type="EMBL" id="GIY71669.1"/>
    </source>
</evidence>
<evidence type="ECO:0000256" key="4">
    <source>
        <dbReference type="SAM" id="MobiDB-lite"/>
    </source>
</evidence>
<comment type="caution">
    <text evidence="7">The sequence shown here is derived from an EMBL/GenBank/DDBJ whole genome shotgun (WGS) entry which is preliminary data.</text>
</comment>
<dbReference type="Pfam" id="PF07496">
    <property type="entry name" value="zf-CW"/>
    <property type="match status" value="1"/>
</dbReference>
<keyword evidence="8" id="KW-1185">Reference proteome</keyword>
<protein>
    <submittedName>
        <fullName evidence="7">Zinc finger CW-type PWWP domain protein 1</fullName>
    </submittedName>
</protein>
<dbReference type="PROSITE" id="PS51050">
    <property type="entry name" value="ZF_CW"/>
    <property type="match status" value="1"/>
</dbReference>
<dbReference type="PANTHER" id="PTHR15999:SF2">
    <property type="entry name" value="ZINC FINGER CW-TYPE PWWP DOMAIN PROTEIN 1"/>
    <property type="match status" value="1"/>
</dbReference>
<dbReference type="InterPro" id="IPR042778">
    <property type="entry name" value="ZCWPW1/ZCWPW2"/>
</dbReference>
<dbReference type="AlphaFoldDB" id="A0AAV4VPD8"/>
<keyword evidence="2" id="KW-0863">Zinc-finger</keyword>
<keyword evidence="3" id="KW-0862">Zinc</keyword>
<feature type="region of interest" description="Disordered" evidence="4">
    <location>
        <begin position="355"/>
        <end position="443"/>
    </location>
</feature>
<feature type="region of interest" description="Disordered" evidence="4">
    <location>
        <begin position="295"/>
        <end position="326"/>
    </location>
</feature>
<dbReference type="EMBL" id="BPLQ01013371">
    <property type="protein sequence ID" value="GIY71669.1"/>
    <property type="molecule type" value="Genomic_DNA"/>
</dbReference>
<dbReference type="SMART" id="SM00293">
    <property type="entry name" value="PWWP"/>
    <property type="match status" value="1"/>
</dbReference>
<keyword evidence="1" id="KW-0479">Metal-binding</keyword>
<evidence type="ECO:0000256" key="2">
    <source>
        <dbReference type="ARBA" id="ARBA00022771"/>
    </source>
</evidence>
<feature type="region of interest" description="Disordered" evidence="4">
    <location>
        <begin position="245"/>
        <end position="274"/>
    </location>
</feature>
<reference evidence="7 8" key="1">
    <citation type="submission" date="2021-06" db="EMBL/GenBank/DDBJ databases">
        <title>Caerostris darwini draft genome.</title>
        <authorList>
            <person name="Kono N."/>
            <person name="Arakawa K."/>
        </authorList>
    </citation>
    <scope>NUCLEOTIDE SEQUENCE [LARGE SCALE GENOMIC DNA]</scope>
</reference>
<dbReference type="PANTHER" id="PTHR15999">
    <property type="entry name" value="ZINC FINGER CW-TYPE PWWP DOMAIN PROTEIN 1"/>
    <property type="match status" value="1"/>
</dbReference>